<organism evidence="7 8">
    <name type="scientific">Flavobacterium jumunjinense</name>
    <dbReference type="NCBI Taxonomy" id="998845"/>
    <lineage>
        <taxon>Bacteria</taxon>
        <taxon>Pseudomonadati</taxon>
        <taxon>Bacteroidota</taxon>
        <taxon>Flavobacteriia</taxon>
        <taxon>Flavobacteriales</taxon>
        <taxon>Flavobacteriaceae</taxon>
        <taxon>Flavobacterium</taxon>
    </lineage>
</organism>
<keyword evidence="2" id="KW-1003">Cell membrane</keyword>
<feature type="transmembrane region" description="Helical" evidence="6">
    <location>
        <begin position="244"/>
        <end position="260"/>
    </location>
</feature>
<comment type="caution">
    <text evidence="7">The sequence shown here is derived from an EMBL/GenBank/DDBJ whole genome shotgun (WGS) entry which is preliminary data.</text>
</comment>
<evidence type="ECO:0000256" key="2">
    <source>
        <dbReference type="ARBA" id="ARBA00022475"/>
    </source>
</evidence>
<evidence type="ECO:0000256" key="4">
    <source>
        <dbReference type="ARBA" id="ARBA00022989"/>
    </source>
</evidence>
<dbReference type="EMBL" id="JBHMEY010000013">
    <property type="protein sequence ID" value="MFB9096083.1"/>
    <property type="molecule type" value="Genomic_DNA"/>
</dbReference>
<evidence type="ECO:0000256" key="5">
    <source>
        <dbReference type="ARBA" id="ARBA00023136"/>
    </source>
</evidence>
<proteinExistence type="predicted"/>
<evidence type="ECO:0000256" key="3">
    <source>
        <dbReference type="ARBA" id="ARBA00022692"/>
    </source>
</evidence>
<feature type="transmembrane region" description="Helical" evidence="6">
    <location>
        <begin position="207"/>
        <end position="232"/>
    </location>
</feature>
<gene>
    <name evidence="7" type="ORF">ACFFVF_06125</name>
</gene>
<reference evidence="7 8" key="1">
    <citation type="submission" date="2024-09" db="EMBL/GenBank/DDBJ databases">
        <authorList>
            <person name="Sun Q."/>
            <person name="Mori K."/>
        </authorList>
    </citation>
    <scope>NUCLEOTIDE SEQUENCE [LARGE SCALE GENOMIC DNA]</scope>
    <source>
        <strain evidence="7 8">CECT 7955</strain>
    </source>
</reference>
<name>A0ABV5GL18_9FLAO</name>
<feature type="transmembrane region" description="Helical" evidence="6">
    <location>
        <begin position="266"/>
        <end position="289"/>
    </location>
</feature>
<feature type="transmembrane region" description="Helical" evidence="6">
    <location>
        <begin position="144"/>
        <end position="163"/>
    </location>
</feature>
<feature type="transmembrane region" description="Helical" evidence="6">
    <location>
        <begin position="100"/>
        <end position="124"/>
    </location>
</feature>
<dbReference type="RefSeq" id="WP_236457650.1">
    <property type="nucleotide sequence ID" value="NZ_CBCSGE010000013.1"/>
</dbReference>
<keyword evidence="3 6" id="KW-0812">Transmembrane</keyword>
<protein>
    <submittedName>
        <fullName evidence="7">Lysylphosphatidylglycerol synthase domain-containing protein</fullName>
    </submittedName>
</protein>
<dbReference type="Proteomes" id="UP001589607">
    <property type="component" value="Unassembled WGS sequence"/>
</dbReference>
<evidence type="ECO:0000313" key="7">
    <source>
        <dbReference type="EMBL" id="MFB9096083.1"/>
    </source>
</evidence>
<keyword evidence="5 6" id="KW-0472">Membrane</keyword>
<sequence>MAFYYIYWHFQENNRMNWPIISYYFSWKTALVLIILSTFNWLLEILKWQNLVRSFKKISFLEASKQSLGSLTASIFTPNRIGEYGAKMLYFPKDEAKKVLFLNFINNSSQMLVTCFFGIFGLVISTLTIKSNNASSWFSFKLKTIHFFILIALIILSILMIKYRKIELYGFSLQKLIKKIKKVPSYLWRTNFQLAVMRYLLFSHQFYFLLVTFNCDINYSTALATIFIMYLLASIIPSIQFIDVAIKGSVALYLFSFIGIENTKVITITSLMWIFNLVIPVLIGVYFVLRFKPQKE</sequence>
<dbReference type="InterPro" id="IPR022791">
    <property type="entry name" value="L-PG_synthase/AglD"/>
</dbReference>
<feature type="transmembrane region" description="Helical" evidence="6">
    <location>
        <begin position="20"/>
        <end position="43"/>
    </location>
</feature>
<evidence type="ECO:0000313" key="8">
    <source>
        <dbReference type="Proteomes" id="UP001589607"/>
    </source>
</evidence>
<evidence type="ECO:0000256" key="6">
    <source>
        <dbReference type="SAM" id="Phobius"/>
    </source>
</evidence>
<keyword evidence="8" id="KW-1185">Reference proteome</keyword>
<comment type="subcellular location">
    <subcellularLocation>
        <location evidence="1">Cell membrane</location>
        <topology evidence="1">Multi-pass membrane protein</topology>
    </subcellularLocation>
</comment>
<evidence type="ECO:0000256" key="1">
    <source>
        <dbReference type="ARBA" id="ARBA00004651"/>
    </source>
</evidence>
<accession>A0ABV5GL18</accession>
<keyword evidence="4 6" id="KW-1133">Transmembrane helix</keyword>
<dbReference type="Pfam" id="PF03706">
    <property type="entry name" value="LPG_synthase_TM"/>
    <property type="match status" value="1"/>
</dbReference>